<sequence>MAKRIVAVNHLGLRIGEDHQNAKLTDCEVEMIRTLREEGLTYERIAQKFEIGKQTVADIVNFRRRGQLATLWKTVNE</sequence>
<dbReference type="EMBL" id="LR796271">
    <property type="protein sequence ID" value="CAB4133120.1"/>
    <property type="molecule type" value="Genomic_DNA"/>
</dbReference>
<accession>A0A6J5LJF7</accession>
<dbReference type="Gene3D" id="1.10.10.60">
    <property type="entry name" value="Homeodomain-like"/>
    <property type="match status" value="1"/>
</dbReference>
<protein>
    <submittedName>
        <fullName evidence="1">Uncharacterized protein</fullName>
    </submittedName>
</protein>
<proteinExistence type="predicted"/>
<evidence type="ECO:0000313" key="1">
    <source>
        <dbReference type="EMBL" id="CAB4133120.1"/>
    </source>
</evidence>
<name>A0A6J5LJF7_9CAUD</name>
<gene>
    <name evidence="1" type="ORF">UFOVP140_38</name>
</gene>
<organism evidence="1">
    <name type="scientific">uncultured Caudovirales phage</name>
    <dbReference type="NCBI Taxonomy" id="2100421"/>
    <lineage>
        <taxon>Viruses</taxon>
        <taxon>Duplodnaviria</taxon>
        <taxon>Heunggongvirae</taxon>
        <taxon>Uroviricota</taxon>
        <taxon>Caudoviricetes</taxon>
        <taxon>Peduoviridae</taxon>
        <taxon>Maltschvirus</taxon>
        <taxon>Maltschvirus maltsch</taxon>
    </lineage>
</organism>
<reference evidence="1" key="1">
    <citation type="submission" date="2020-04" db="EMBL/GenBank/DDBJ databases">
        <authorList>
            <person name="Chiriac C."/>
            <person name="Salcher M."/>
            <person name="Ghai R."/>
            <person name="Kavagutti S V."/>
        </authorList>
    </citation>
    <scope>NUCLEOTIDE SEQUENCE</scope>
</reference>